<keyword evidence="4" id="KW-0413">Isomerase</keyword>
<organism evidence="4 5">
    <name type="scientific">Caligus rogercresseyi</name>
    <name type="common">Sea louse</name>
    <dbReference type="NCBI Taxonomy" id="217165"/>
    <lineage>
        <taxon>Eukaryota</taxon>
        <taxon>Metazoa</taxon>
        <taxon>Ecdysozoa</taxon>
        <taxon>Arthropoda</taxon>
        <taxon>Crustacea</taxon>
        <taxon>Multicrustacea</taxon>
        <taxon>Hexanauplia</taxon>
        <taxon>Copepoda</taxon>
        <taxon>Siphonostomatoida</taxon>
        <taxon>Caligidae</taxon>
        <taxon>Caligus</taxon>
    </lineage>
</organism>
<feature type="non-terminal residue" evidence="4">
    <location>
        <position position="1"/>
    </location>
</feature>
<dbReference type="InterPro" id="IPR013766">
    <property type="entry name" value="Thioredoxin_domain"/>
</dbReference>
<reference evidence="5" key="1">
    <citation type="submission" date="2021-01" db="EMBL/GenBank/DDBJ databases">
        <title>Caligus Genome Assembly.</title>
        <authorList>
            <person name="Gallardo-Escarate C."/>
        </authorList>
    </citation>
    <scope>NUCLEOTIDE SEQUENCE [LARGE SCALE GENOMIC DNA]</scope>
</reference>
<evidence type="ECO:0000256" key="1">
    <source>
        <dbReference type="ARBA" id="ARBA00006347"/>
    </source>
</evidence>
<dbReference type="GO" id="GO:0003756">
    <property type="term" value="F:protein disulfide isomerase activity"/>
    <property type="evidence" value="ECO:0007669"/>
    <property type="project" value="TreeGrafter"/>
</dbReference>
<feature type="non-terminal residue" evidence="4">
    <location>
        <position position="86"/>
    </location>
</feature>
<dbReference type="InterPro" id="IPR017937">
    <property type="entry name" value="Thioredoxin_CS"/>
</dbReference>
<feature type="signal peptide" evidence="2">
    <location>
        <begin position="1"/>
        <end position="34"/>
    </location>
</feature>
<sequence>FILHLHKSVHLSHKMVRFLIYLAVVCLSSAVVFAEDEITKDEGVLVLTTKNFDSALEKNEYVLVEFYAPWCGHCKSLAPEYAKAGR</sequence>
<comment type="similarity">
    <text evidence="1">Belongs to the protein disulfide isomerase family.</text>
</comment>
<dbReference type="GO" id="GO:0006457">
    <property type="term" value="P:protein folding"/>
    <property type="evidence" value="ECO:0007669"/>
    <property type="project" value="TreeGrafter"/>
</dbReference>
<protein>
    <submittedName>
        <fullName evidence="4">Protein disulfide-isomerase</fullName>
    </submittedName>
</protein>
<evidence type="ECO:0000313" key="5">
    <source>
        <dbReference type="Proteomes" id="UP000595437"/>
    </source>
</evidence>
<dbReference type="Pfam" id="PF00085">
    <property type="entry name" value="Thioredoxin"/>
    <property type="match status" value="1"/>
</dbReference>
<dbReference type="Gene3D" id="3.40.30.10">
    <property type="entry name" value="Glutaredoxin"/>
    <property type="match status" value="1"/>
</dbReference>
<dbReference type="CDD" id="cd02961">
    <property type="entry name" value="PDI_a_family"/>
    <property type="match status" value="1"/>
</dbReference>
<gene>
    <name evidence="4" type="ORF">FKW44_017723</name>
</gene>
<dbReference type="GO" id="GO:0034976">
    <property type="term" value="P:response to endoplasmic reticulum stress"/>
    <property type="evidence" value="ECO:0007669"/>
    <property type="project" value="TreeGrafter"/>
</dbReference>
<accession>A0A7T8GTS5</accession>
<evidence type="ECO:0000259" key="3">
    <source>
        <dbReference type="Pfam" id="PF00085"/>
    </source>
</evidence>
<dbReference type="EMBL" id="CP045901">
    <property type="protein sequence ID" value="QQP37455.1"/>
    <property type="molecule type" value="Genomic_DNA"/>
</dbReference>
<dbReference type="OrthoDB" id="71336at2759"/>
<dbReference type="SUPFAM" id="SSF52833">
    <property type="entry name" value="Thioredoxin-like"/>
    <property type="match status" value="1"/>
</dbReference>
<feature type="domain" description="Thioredoxin" evidence="3">
    <location>
        <begin position="44"/>
        <end position="84"/>
    </location>
</feature>
<dbReference type="PROSITE" id="PS00194">
    <property type="entry name" value="THIOREDOXIN_1"/>
    <property type="match status" value="1"/>
</dbReference>
<evidence type="ECO:0000313" key="4">
    <source>
        <dbReference type="EMBL" id="QQP37455.1"/>
    </source>
</evidence>
<dbReference type="PANTHER" id="PTHR18929">
    <property type="entry name" value="PROTEIN DISULFIDE ISOMERASE"/>
    <property type="match status" value="1"/>
</dbReference>
<dbReference type="Proteomes" id="UP000595437">
    <property type="component" value="Chromosome 12"/>
</dbReference>
<dbReference type="GO" id="GO:0005783">
    <property type="term" value="C:endoplasmic reticulum"/>
    <property type="evidence" value="ECO:0007669"/>
    <property type="project" value="TreeGrafter"/>
</dbReference>
<keyword evidence="5" id="KW-1185">Reference proteome</keyword>
<dbReference type="PANTHER" id="PTHR18929:SF240">
    <property type="entry name" value="PROTEIN DISULFIDE-ISOMERASE"/>
    <property type="match status" value="1"/>
</dbReference>
<dbReference type="InterPro" id="IPR036249">
    <property type="entry name" value="Thioredoxin-like_sf"/>
</dbReference>
<proteinExistence type="inferred from homology"/>
<evidence type="ECO:0000256" key="2">
    <source>
        <dbReference type="SAM" id="SignalP"/>
    </source>
</evidence>
<keyword evidence="2" id="KW-0732">Signal</keyword>
<name>A0A7T8GTS5_CALRO</name>
<dbReference type="AlphaFoldDB" id="A0A7T8GTS5"/>
<feature type="chain" id="PRO_5030643523" evidence="2">
    <location>
        <begin position="35"/>
        <end position="86"/>
    </location>
</feature>